<dbReference type="GO" id="GO:0009116">
    <property type="term" value="P:nucleoside metabolic process"/>
    <property type="evidence" value="ECO:0007669"/>
    <property type="project" value="InterPro"/>
</dbReference>
<dbReference type="Pfam" id="PF01048">
    <property type="entry name" value="PNP_UDP_1"/>
    <property type="match status" value="1"/>
</dbReference>
<dbReference type="Proteomes" id="UP000756346">
    <property type="component" value="Unassembled WGS sequence"/>
</dbReference>
<dbReference type="OrthoDB" id="1577640at2759"/>
<dbReference type="InterPro" id="IPR000845">
    <property type="entry name" value="Nucleoside_phosphorylase_d"/>
</dbReference>
<dbReference type="PANTHER" id="PTHR46082">
    <property type="entry name" value="ATP/GTP-BINDING PROTEIN-RELATED"/>
    <property type="match status" value="1"/>
</dbReference>
<accession>A0A9P8XS74</accession>
<dbReference type="RefSeq" id="XP_046005421.1">
    <property type="nucleotide sequence ID" value="XM_046161604.1"/>
</dbReference>
<dbReference type="SUPFAM" id="SSF53167">
    <property type="entry name" value="Purine and uridine phosphorylases"/>
    <property type="match status" value="1"/>
</dbReference>
<evidence type="ECO:0000313" key="3">
    <source>
        <dbReference type="EMBL" id="KAH7014454.1"/>
    </source>
</evidence>
<gene>
    <name evidence="3" type="ORF">B0I36DRAFT_398149</name>
</gene>
<sequence length="1269" mass="142877">METMTEFSDSGSLASHEETLSTKLAAKIRADLGAETISVQSAERLQLTLAEKFKDFAIHIAQDTAGQFGRDTMYYVYGHRRIAWSLLHTLRENNEEEPDDSRFNLYKDPDLDQEKYSRTEHWAQEMASMDATTFQTSSAADDLPHDAEELGKEQADNSQTPAHECYAKVLNSSEAYKWLLANLRRDISLRQTEPDLQGQIRRQLIDSLPRQRVSRRHNPPEYDVQIELEWDALDFFERQRYKQSPHQVAGQAIVVIGSDQDAQATTCEKYLMQTWPSTGEYTMQCFVECLRSNVSRVAFVKVPGSSLELRIKDRKVVGEIHGTKAFVSEISEQLAWLGAALQDNPKSSESLCHSEPIVQTPKPTSEARNLPHDVSYSFRVNYLFRDFDPDTKRSYGQCWHGLFRNAVVVRGYPIPERLEDDRPGFGLEITLPMMASLTKAQFLNSFHKTPMIKGFSTLLYPTRQKHASTTWHLIYNVDARYMSFARGLSCFAPSLDLMRLVQPGHRHFLGWCRDARLFAGAFDAEYSVEFSLLPEAHEDCLLYETAVVHGRFLEVESLQTGAKDTPAWVSRLGEDEHRRRLQWLQSQKVVFWDEQDKRGWLVDGVSALLHLLRAWIEHERASDFGSYFLLEPGCFIEAKIPYLAKSAVDLLMHKKNLELPLYQNEKSTFQDQVDRFCNIIEQMIAYHEANSHQCTPAPTERTNERARRFLEGWDFSEFVEGNDPLVPRVATLPMEGRHWMDFQQSTSGVVFLGRGFGDLIQHREPPQNLGFGEMVSSCRWAQVPRHSYYLTALVRDIQGLVQVLDVKAGTYTTHVGSMLVWHNPSRKVFEPCHCSDPRSSDTCANHPEHDDYVQVLLPRGISEDFPLTELIKKPSGHNGAIIIGHSRTFSWIFEDFGNPKRGDPHTAGESPYVRAPRSDSGYSSLAEASSSERAIEPEIGIVCALPKELKAVWTLLDCFYEQGNASNRIVLGHLGGFSVAMAVLPFGDYGTNVAAFAAGRLAQSFPDLRFTLLVGIGGGIPSSHTDIRLGDVAVGLSPNPNYDGVVQYRAGKIRNGVFEIKRQSLRPPPIDVKKVVGIMVSHPTPPAQPLLPHINQIVEKYCEYRSPGNEKDILFEANYDPTNNCDTSPQNCRCPQVQDRPPRSSPGPKIHYGTIASGDLVIKDASDRDALASQYNAICIEMEAAGIATEMDCLVIRGICDYADGHKSDVWQEYAAATAAAYAKYLLTQMRGATSARRGKRARSVEALSPGPPRSRRNREREPAGVGSK</sequence>
<reference evidence="3" key="1">
    <citation type="journal article" date="2021" name="Nat. Commun.">
        <title>Genetic determinants of endophytism in the Arabidopsis root mycobiome.</title>
        <authorList>
            <person name="Mesny F."/>
            <person name="Miyauchi S."/>
            <person name="Thiergart T."/>
            <person name="Pickel B."/>
            <person name="Atanasova L."/>
            <person name="Karlsson M."/>
            <person name="Huettel B."/>
            <person name="Barry K.W."/>
            <person name="Haridas S."/>
            <person name="Chen C."/>
            <person name="Bauer D."/>
            <person name="Andreopoulos W."/>
            <person name="Pangilinan J."/>
            <person name="LaButti K."/>
            <person name="Riley R."/>
            <person name="Lipzen A."/>
            <person name="Clum A."/>
            <person name="Drula E."/>
            <person name="Henrissat B."/>
            <person name="Kohler A."/>
            <person name="Grigoriev I.V."/>
            <person name="Martin F.M."/>
            <person name="Hacquard S."/>
        </authorList>
    </citation>
    <scope>NUCLEOTIDE SEQUENCE</scope>
    <source>
        <strain evidence="3">MPI-CAGE-CH-0230</strain>
    </source>
</reference>
<dbReference type="GeneID" id="70191150"/>
<comment type="caution">
    <text evidence="3">The sequence shown here is derived from an EMBL/GenBank/DDBJ whole genome shotgun (WGS) entry which is preliminary data.</text>
</comment>
<evidence type="ECO:0000256" key="1">
    <source>
        <dbReference type="SAM" id="MobiDB-lite"/>
    </source>
</evidence>
<evidence type="ECO:0000313" key="4">
    <source>
        <dbReference type="Proteomes" id="UP000756346"/>
    </source>
</evidence>
<organism evidence="3 4">
    <name type="scientific">Microdochium trichocladiopsis</name>
    <dbReference type="NCBI Taxonomy" id="1682393"/>
    <lineage>
        <taxon>Eukaryota</taxon>
        <taxon>Fungi</taxon>
        <taxon>Dikarya</taxon>
        <taxon>Ascomycota</taxon>
        <taxon>Pezizomycotina</taxon>
        <taxon>Sordariomycetes</taxon>
        <taxon>Xylariomycetidae</taxon>
        <taxon>Xylariales</taxon>
        <taxon>Microdochiaceae</taxon>
        <taxon>Microdochium</taxon>
    </lineage>
</organism>
<dbReference type="GO" id="GO:0003824">
    <property type="term" value="F:catalytic activity"/>
    <property type="evidence" value="ECO:0007669"/>
    <property type="project" value="InterPro"/>
</dbReference>
<dbReference type="InterPro" id="IPR035994">
    <property type="entry name" value="Nucleoside_phosphorylase_sf"/>
</dbReference>
<dbReference type="InterPro" id="IPR053137">
    <property type="entry name" value="NLR-like"/>
</dbReference>
<name>A0A9P8XS74_9PEZI</name>
<dbReference type="PANTHER" id="PTHR46082:SF11">
    <property type="entry name" value="AAA+ ATPASE DOMAIN-CONTAINING PROTEIN-RELATED"/>
    <property type="match status" value="1"/>
</dbReference>
<protein>
    <recommendedName>
        <fullName evidence="2">Nucleoside phosphorylase domain-containing protein</fullName>
    </recommendedName>
</protein>
<keyword evidence="4" id="KW-1185">Reference proteome</keyword>
<dbReference type="EMBL" id="JAGTJQ010000013">
    <property type="protein sequence ID" value="KAH7014454.1"/>
    <property type="molecule type" value="Genomic_DNA"/>
</dbReference>
<proteinExistence type="predicted"/>
<dbReference type="AlphaFoldDB" id="A0A9P8XS74"/>
<evidence type="ECO:0000259" key="2">
    <source>
        <dbReference type="Pfam" id="PF01048"/>
    </source>
</evidence>
<feature type="domain" description="Nucleoside phosphorylase" evidence="2">
    <location>
        <begin position="1147"/>
        <end position="1220"/>
    </location>
</feature>
<feature type="region of interest" description="Disordered" evidence="1">
    <location>
        <begin position="1236"/>
        <end position="1269"/>
    </location>
</feature>
<dbReference type="Gene3D" id="3.40.50.1580">
    <property type="entry name" value="Nucleoside phosphorylase domain"/>
    <property type="match status" value="1"/>
</dbReference>